<evidence type="ECO:0000313" key="8">
    <source>
        <dbReference type="Proteomes" id="UP001230188"/>
    </source>
</evidence>
<dbReference type="EMBL" id="JAQMWT010000393">
    <property type="protein sequence ID" value="KAJ8601940.1"/>
    <property type="molecule type" value="Genomic_DNA"/>
</dbReference>
<dbReference type="PANTHER" id="PTHR48261">
    <property type="entry name" value="ACETYLGLUCOSAMINYLTRANSFERASE"/>
    <property type="match status" value="1"/>
</dbReference>
<keyword evidence="4" id="KW-1015">Disulfide bond</keyword>
<keyword evidence="8" id="KW-1185">Reference proteome</keyword>
<dbReference type="Pfam" id="PF09258">
    <property type="entry name" value="Glyco_transf_64"/>
    <property type="match status" value="1"/>
</dbReference>
<evidence type="ECO:0000256" key="4">
    <source>
        <dbReference type="ARBA" id="ARBA00023157"/>
    </source>
</evidence>
<dbReference type="PANTHER" id="PTHR48261:SF2">
    <property type="entry name" value="ACETYLGLUCOSAMINYLTRANSFERASE"/>
    <property type="match status" value="1"/>
</dbReference>
<evidence type="ECO:0000256" key="5">
    <source>
        <dbReference type="SAM" id="Phobius"/>
    </source>
</evidence>
<keyword evidence="2" id="KW-0808">Transferase</keyword>
<keyword evidence="3 5" id="KW-0472">Membrane</keyword>
<gene>
    <name evidence="7" type="ORF">CTAYLR_004458</name>
</gene>
<reference evidence="7" key="1">
    <citation type="submission" date="2023-01" db="EMBL/GenBank/DDBJ databases">
        <title>Metagenome sequencing of chrysophaentin producing Chrysophaeum taylorii.</title>
        <authorList>
            <person name="Davison J."/>
            <person name="Bewley C."/>
        </authorList>
    </citation>
    <scope>NUCLEOTIDE SEQUENCE</scope>
    <source>
        <strain evidence="7">NIES-1699</strain>
    </source>
</reference>
<dbReference type="InterPro" id="IPR004263">
    <property type="entry name" value="Exostosin"/>
</dbReference>
<dbReference type="InterPro" id="IPR015338">
    <property type="entry name" value="GT64_dom"/>
</dbReference>
<dbReference type="GO" id="GO:0016757">
    <property type="term" value="F:glycosyltransferase activity"/>
    <property type="evidence" value="ECO:0007669"/>
    <property type="project" value="InterPro"/>
</dbReference>
<comment type="caution">
    <text evidence="7">The sequence shown here is derived from an EMBL/GenBank/DDBJ whole genome shotgun (WGS) entry which is preliminary data.</text>
</comment>
<name>A0AAD7UBU5_9STRA</name>
<evidence type="ECO:0000313" key="7">
    <source>
        <dbReference type="EMBL" id="KAJ8601940.1"/>
    </source>
</evidence>
<evidence type="ECO:0000256" key="2">
    <source>
        <dbReference type="ARBA" id="ARBA00022679"/>
    </source>
</evidence>
<feature type="domain" description="Glycosyl transferase 64" evidence="6">
    <location>
        <begin position="78"/>
        <end position="315"/>
    </location>
</feature>
<sequence>MRSRGAVAQAAAAAAAASVAPPLVPPRGRPWSLKVAACACLWVCGVLCLLFTTAWLHLSIKDNNDEALDIVECVVRVNTFRRDDLLAQFVNHYAKCPCVHEIAVVWSDVERRPPEWLKEMPKVRVERHAQDSLNNRFNALQVPTRPAIFSVDDDIFITCEGLLGALEAWRAAPSQMVGPAPRLIAPDDDHRGFRYLRWWHVWWNGRYSLVLTKVAVFHRDYLAIYADRADPVLREVRAHVDAHRNCEDIAMSFVVANRTRAPPIWVRLHYDDYGQSFASHAGISAAKDHVAVREACIQRFAELFGRFPLVTAHHKTIDARSSWIW</sequence>
<dbReference type="InterPro" id="IPR029044">
    <property type="entry name" value="Nucleotide-diphossugar_trans"/>
</dbReference>
<dbReference type="AlphaFoldDB" id="A0AAD7UBU5"/>
<organism evidence="7 8">
    <name type="scientific">Chrysophaeum taylorii</name>
    <dbReference type="NCBI Taxonomy" id="2483200"/>
    <lineage>
        <taxon>Eukaryota</taxon>
        <taxon>Sar</taxon>
        <taxon>Stramenopiles</taxon>
        <taxon>Ochrophyta</taxon>
        <taxon>Pelagophyceae</taxon>
        <taxon>Pelagomonadales</taxon>
        <taxon>Pelagomonadaceae</taxon>
        <taxon>Chrysophaeum</taxon>
    </lineage>
</organism>
<keyword evidence="5" id="KW-0812">Transmembrane</keyword>
<comment type="subcellular location">
    <subcellularLocation>
        <location evidence="1">Membrane</location>
    </subcellularLocation>
</comment>
<evidence type="ECO:0000256" key="3">
    <source>
        <dbReference type="ARBA" id="ARBA00023136"/>
    </source>
</evidence>
<proteinExistence type="predicted"/>
<dbReference type="Gene3D" id="3.90.550.10">
    <property type="entry name" value="Spore Coat Polysaccharide Biosynthesis Protein SpsA, Chain A"/>
    <property type="match status" value="1"/>
</dbReference>
<evidence type="ECO:0000256" key="1">
    <source>
        <dbReference type="ARBA" id="ARBA00004370"/>
    </source>
</evidence>
<dbReference type="SUPFAM" id="SSF53448">
    <property type="entry name" value="Nucleotide-diphospho-sugar transferases"/>
    <property type="match status" value="1"/>
</dbReference>
<evidence type="ECO:0000259" key="6">
    <source>
        <dbReference type="Pfam" id="PF09258"/>
    </source>
</evidence>
<keyword evidence="5" id="KW-1133">Transmembrane helix</keyword>
<accession>A0AAD7UBU5</accession>
<dbReference type="GO" id="GO:0016020">
    <property type="term" value="C:membrane"/>
    <property type="evidence" value="ECO:0007669"/>
    <property type="project" value="UniProtKB-SubCell"/>
</dbReference>
<feature type="transmembrane region" description="Helical" evidence="5">
    <location>
        <begin position="33"/>
        <end position="56"/>
    </location>
</feature>
<protein>
    <recommendedName>
        <fullName evidence="6">Glycosyl transferase 64 domain-containing protein</fullName>
    </recommendedName>
</protein>
<dbReference type="Proteomes" id="UP001230188">
    <property type="component" value="Unassembled WGS sequence"/>
</dbReference>